<comment type="similarity">
    <text evidence="1">Belongs to the plant acyltransferase family.</text>
</comment>
<protein>
    <submittedName>
        <fullName evidence="2">Uncharacterized protein</fullName>
    </submittedName>
</protein>
<gene>
    <name evidence="2" type="ORF">TIFTF001_000929</name>
</gene>
<proteinExistence type="inferred from homology"/>
<dbReference type="GO" id="GO:0016747">
    <property type="term" value="F:acyltransferase activity, transferring groups other than amino-acyl groups"/>
    <property type="evidence" value="ECO:0007669"/>
    <property type="project" value="TreeGrafter"/>
</dbReference>
<evidence type="ECO:0000313" key="3">
    <source>
        <dbReference type="Proteomes" id="UP001187192"/>
    </source>
</evidence>
<evidence type="ECO:0000313" key="2">
    <source>
        <dbReference type="EMBL" id="GMN25458.1"/>
    </source>
</evidence>
<comment type="caution">
    <text evidence="2">The sequence shown here is derived from an EMBL/GenBank/DDBJ whole genome shotgun (WGS) entry which is preliminary data.</text>
</comment>
<sequence length="463" mass="51268">MLERKSRVRIQSKLTTVSSRPVGPGKTHPFTALDHAMAIHSLHVVFYYKANIFEDFDLDPSRVSLSDALSLYPPVTGRISRNGDGNWEVNCNDAGVRIVRASVGITLDEWLRSADGIEEMDLTVWDDMPEDPINWSPFRIQVNEFQGGGIAIGLSCTHMHADPTCATLLYKSWIDTHRTKAVAHLPVYSTYTTRRRSDSNNKTGSVTYYAAKSAARATTPSEKMATATLKFSHAVIKRCLMEITENCANATPFDLLAALFWTRVVRLKAARNHYSNSLSICTDGRRVLREDGKPLPLGYYGNALHFSLLTLEKLDGYDLGHVVGEIHGHVKSIDEEEIRSSIDWLESRAGVGKKYGPPFRMYGPELTCVSMEHMVGPFRPNGPESGPLMYEAGFGEEAEPIHVSYHVRNVEGEGLIMVMPSPEGGLARAVTVTLPEKELAELCEDQAILGLEPTMLLSGSLRC</sequence>
<reference evidence="2" key="1">
    <citation type="submission" date="2023-07" db="EMBL/GenBank/DDBJ databases">
        <title>draft genome sequence of fig (Ficus carica).</title>
        <authorList>
            <person name="Takahashi T."/>
            <person name="Nishimura K."/>
        </authorList>
    </citation>
    <scope>NUCLEOTIDE SEQUENCE</scope>
</reference>
<keyword evidence="3" id="KW-1185">Reference proteome</keyword>
<dbReference type="AlphaFoldDB" id="A0AA87YXS2"/>
<organism evidence="2 3">
    <name type="scientific">Ficus carica</name>
    <name type="common">Common fig</name>
    <dbReference type="NCBI Taxonomy" id="3494"/>
    <lineage>
        <taxon>Eukaryota</taxon>
        <taxon>Viridiplantae</taxon>
        <taxon>Streptophyta</taxon>
        <taxon>Embryophyta</taxon>
        <taxon>Tracheophyta</taxon>
        <taxon>Spermatophyta</taxon>
        <taxon>Magnoliopsida</taxon>
        <taxon>eudicotyledons</taxon>
        <taxon>Gunneridae</taxon>
        <taxon>Pentapetalae</taxon>
        <taxon>rosids</taxon>
        <taxon>fabids</taxon>
        <taxon>Rosales</taxon>
        <taxon>Moraceae</taxon>
        <taxon>Ficeae</taxon>
        <taxon>Ficus</taxon>
    </lineage>
</organism>
<dbReference type="InterPro" id="IPR050317">
    <property type="entry name" value="Plant_Fungal_Acyltransferase"/>
</dbReference>
<dbReference type="Proteomes" id="UP001187192">
    <property type="component" value="Unassembled WGS sequence"/>
</dbReference>
<name>A0AA87YXS2_FICCA</name>
<accession>A0AA87YXS2</accession>
<dbReference type="PANTHER" id="PTHR31642">
    <property type="entry name" value="TRICHOTHECENE 3-O-ACETYLTRANSFERASE"/>
    <property type="match status" value="1"/>
</dbReference>
<dbReference type="InterPro" id="IPR023213">
    <property type="entry name" value="CAT-like_dom_sf"/>
</dbReference>
<dbReference type="Pfam" id="PF02458">
    <property type="entry name" value="Transferase"/>
    <property type="match status" value="1"/>
</dbReference>
<dbReference type="Gene3D" id="3.30.559.10">
    <property type="entry name" value="Chloramphenicol acetyltransferase-like domain"/>
    <property type="match status" value="2"/>
</dbReference>
<evidence type="ECO:0000256" key="1">
    <source>
        <dbReference type="ARBA" id="ARBA00009861"/>
    </source>
</evidence>
<dbReference type="PANTHER" id="PTHR31642:SF316">
    <property type="entry name" value="PROTEIN ECERIFERUM 26-LIKE"/>
    <property type="match status" value="1"/>
</dbReference>
<dbReference type="EMBL" id="BTGU01000001">
    <property type="protein sequence ID" value="GMN25458.1"/>
    <property type="molecule type" value="Genomic_DNA"/>
</dbReference>